<dbReference type="SUPFAM" id="SSF53474">
    <property type="entry name" value="alpha/beta-Hydrolases"/>
    <property type="match status" value="1"/>
</dbReference>
<dbReference type="Proteomes" id="UP000027361">
    <property type="component" value="Unassembled WGS sequence"/>
</dbReference>
<dbReference type="GO" id="GO:0016787">
    <property type="term" value="F:hydrolase activity"/>
    <property type="evidence" value="ECO:0007669"/>
    <property type="project" value="UniProtKB-KW"/>
</dbReference>
<dbReference type="Pfam" id="PF00135">
    <property type="entry name" value="COesterase"/>
    <property type="match status" value="1"/>
</dbReference>
<evidence type="ECO:0000259" key="5">
    <source>
        <dbReference type="Pfam" id="PF00135"/>
    </source>
</evidence>
<dbReference type="PANTHER" id="PTHR43142:SF3">
    <property type="entry name" value="PUTATIVE (AFU_ORTHOLOGUE AFUA_3G09070)-RELATED"/>
    <property type="match status" value="1"/>
</dbReference>
<comment type="similarity">
    <text evidence="1">Belongs to the type-B carboxylesterase/lipase family.</text>
</comment>
<gene>
    <name evidence="6" type="ORF">K437DRAFT_75287</name>
</gene>
<accession>A0A066VA27</accession>
<dbReference type="EMBL" id="JMSN01000203">
    <property type="protein sequence ID" value="KDN35619.1"/>
    <property type="molecule type" value="Genomic_DNA"/>
</dbReference>
<dbReference type="GeneID" id="25267782"/>
<proteinExistence type="inferred from homology"/>
<dbReference type="HOGENOM" id="CLU_006586_8_1_1"/>
<name>A0A066VA27_TILAU</name>
<dbReference type="OrthoDB" id="408631at2759"/>
<organism evidence="6 7">
    <name type="scientific">Tilletiaria anomala (strain ATCC 24038 / CBS 436.72 / UBC 951)</name>
    <dbReference type="NCBI Taxonomy" id="1037660"/>
    <lineage>
        <taxon>Eukaryota</taxon>
        <taxon>Fungi</taxon>
        <taxon>Dikarya</taxon>
        <taxon>Basidiomycota</taxon>
        <taxon>Ustilaginomycotina</taxon>
        <taxon>Exobasidiomycetes</taxon>
        <taxon>Georgefischeriales</taxon>
        <taxon>Tilletiariaceae</taxon>
        <taxon>Tilletiaria</taxon>
    </lineage>
</organism>
<feature type="domain" description="Carboxylesterase type B" evidence="5">
    <location>
        <begin position="213"/>
        <end position="704"/>
    </location>
</feature>
<evidence type="ECO:0000256" key="2">
    <source>
        <dbReference type="ARBA" id="ARBA00022801"/>
    </source>
</evidence>
<dbReference type="STRING" id="1037660.A0A066VA27"/>
<dbReference type="InterPro" id="IPR029058">
    <property type="entry name" value="AB_hydrolase_fold"/>
</dbReference>
<feature type="region of interest" description="Disordered" evidence="3">
    <location>
        <begin position="142"/>
        <end position="170"/>
    </location>
</feature>
<keyword evidence="2 6" id="KW-0378">Hydrolase</keyword>
<dbReference type="InParanoid" id="A0A066VA27"/>
<feature type="signal peptide" evidence="4">
    <location>
        <begin position="1"/>
        <end position="21"/>
    </location>
</feature>
<evidence type="ECO:0000256" key="1">
    <source>
        <dbReference type="ARBA" id="ARBA00005964"/>
    </source>
</evidence>
<evidence type="ECO:0000256" key="3">
    <source>
        <dbReference type="SAM" id="MobiDB-lite"/>
    </source>
</evidence>
<dbReference type="AlphaFoldDB" id="A0A066VA27"/>
<dbReference type="InterPro" id="IPR019826">
    <property type="entry name" value="Carboxylesterase_B_AS"/>
</dbReference>
<evidence type="ECO:0000313" key="7">
    <source>
        <dbReference type="Proteomes" id="UP000027361"/>
    </source>
</evidence>
<sequence length="728" mass="78662">MHAPHLLVALAASAASQHVLSASTSNATDSPSPSPRSGLRFLYQNDLDWRRAKAGKKRAYVLHTLPMRGYAEATAACAALGEQLADADTALADRRGLRRQLAFLQLEGSLRNSQTFWAATEETLQWDGSKLVRVSNAAATGATADDVDAGSRRARSKRPSTREGMPLQPLPLCTQSAPYSTINATDASSRWTVEAQSDALTFQGYRDALSFRFGALPYANVPQRFAHSSLHSQSSGTVHAFGTDNSSACPQGYGSWKEVCNVQNVFTTYLPLASDPAPTLRPVMFWIHGGGFTSGSGLDPNFLGGQLASRSDVVVVTPNYRLGMLGWMALNDEYAGNYGLGDLVTALQWVQKHIRAFGGDPDNVTIFGQSAGAILVENLLASPRAAGLFHAAIIQSGWPLDAANARANTSAAAPAYLAKAAQLGCSSDTGDIDAIVTCLRALPAAKFIPYAGGNRPTLDGEYVTSRQLDMRPPANATRHVNRVPTIMGFMRDELGSLGVVPLLGKSLSQSLADAGVSPNNRAIVKNRSDIFPVMPNTRYGVQNLSVTVATDANKPSRRCGAEASLYTFAKNGVFPAVYGYTFDTRAYQIPEYDPYDWCNPKSDAALAAGTYGMCHSGDLLPVFNTYGWHGYEYRDSHDLAWSAAIADQWTAFARWHMPSPQEDYMATRGYTRPNKRWKLVKSSKGEYQILSLGPKQYMRDLAQKKAQCDAFGLGLSYIIDAMAVQDTG</sequence>
<keyword evidence="7" id="KW-1185">Reference proteome</keyword>
<dbReference type="Gene3D" id="3.40.50.1820">
    <property type="entry name" value="alpha/beta hydrolase"/>
    <property type="match status" value="1"/>
</dbReference>
<dbReference type="RefSeq" id="XP_013239830.1">
    <property type="nucleotide sequence ID" value="XM_013384376.1"/>
</dbReference>
<protein>
    <submittedName>
        <fullName evidence="6">Alpha/beta-hydrolase</fullName>
    </submittedName>
</protein>
<dbReference type="InterPro" id="IPR002018">
    <property type="entry name" value="CarbesteraseB"/>
</dbReference>
<evidence type="ECO:0000313" key="6">
    <source>
        <dbReference type="EMBL" id="KDN35619.1"/>
    </source>
</evidence>
<feature type="chain" id="PRO_5007234680" evidence="4">
    <location>
        <begin position="22"/>
        <end position="728"/>
    </location>
</feature>
<dbReference type="OMA" id="IEFRCLD"/>
<comment type="caution">
    <text evidence="6">The sequence shown here is derived from an EMBL/GenBank/DDBJ whole genome shotgun (WGS) entry which is preliminary data.</text>
</comment>
<dbReference type="PROSITE" id="PS00122">
    <property type="entry name" value="CARBOXYLESTERASE_B_1"/>
    <property type="match status" value="1"/>
</dbReference>
<dbReference type="ESTHER" id="9basi-a0a066va27">
    <property type="family name" value="Fungal_carboxylesterase_lipase"/>
</dbReference>
<reference evidence="6 7" key="1">
    <citation type="submission" date="2014-05" db="EMBL/GenBank/DDBJ databases">
        <title>Draft genome sequence of a rare smut relative, Tilletiaria anomala UBC 951.</title>
        <authorList>
            <consortium name="DOE Joint Genome Institute"/>
            <person name="Toome M."/>
            <person name="Kuo A."/>
            <person name="Henrissat B."/>
            <person name="Lipzen A."/>
            <person name="Tritt A."/>
            <person name="Yoshinaga Y."/>
            <person name="Zane M."/>
            <person name="Barry K."/>
            <person name="Grigoriev I.V."/>
            <person name="Spatafora J.W."/>
            <person name="Aimea M.C."/>
        </authorList>
    </citation>
    <scope>NUCLEOTIDE SEQUENCE [LARGE SCALE GENOMIC DNA]</scope>
    <source>
        <strain evidence="6 7">UBC 951</strain>
    </source>
</reference>
<keyword evidence="4" id="KW-0732">Signal</keyword>
<evidence type="ECO:0000256" key="4">
    <source>
        <dbReference type="SAM" id="SignalP"/>
    </source>
</evidence>
<dbReference type="PANTHER" id="PTHR43142">
    <property type="entry name" value="CARBOXYLIC ESTER HYDROLASE"/>
    <property type="match status" value="1"/>
</dbReference>